<keyword evidence="2" id="KW-0472">Membrane</keyword>
<dbReference type="PANTHER" id="PTHR30203">
    <property type="entry name" value="OUTER MEMBRANE CATION EFFLUX PROTEIN"/>
    <property type="match status" value="1"/>
</dbReference>
<dbReference type="EMBL" id="QCXX01000001">
    <property type="protein sequence ID" value="PUV26239.1"/>
    <property type="molecule type" value="Genomic_DNA"/>
</dbReference>
<dbReference type="AlphaFoldDB" id="A0A363NZK6"/>
<dbReference type="PANTHER" id="PTHR30203:SF33">
    <property type="entry name" value="BLR4455 PROTEIN"/>
    <property type="match status" value="1"/>
</dbReference>
<dbReference type="Pfam" id="PF02321">
    <property type="entry name" value="OEP"/>
    <property type="match status" value="2"/>
</dbReference>
<dbReference type="Gene3D" id="2.20.200.10">
    <property type="entry name" value="Outer membrane efflux proteins (OEP)"/>
    <property type="match status" value="1"/>
</dbReference>
<keyword evidence="2" id="KW-0812">Transmembrane</keyword>
<dbReference type="GO" id="GO:0005886">
    <property type="term" value="C:plasma membrane"/>
    <property type="evidence" value="ECO:0007669"/>
    <property type="project" value="UniProtKB-SubCell"/>
</dbReference>
<keyword evidence="2" id="KW-0449">Lipoprotein</keyword>
<dbReference type="RefSeq" id="WP_108632527.1">
    <property type="nucleotide sequence ID" value="NZ_QCXX01000001.1"/>
</dbReference>
<reference evidence="4 5" key="1">
    <citation type="submission" date="2018-04" db="EMBL/GenBank/DDBJ databases">
        <title>Sphingobacterium sp. M46 Genome.</title>
        <authorList>
            <person name="Cheng J."/>
            <person name="Li Y."/>
        </authorList>
    </citation>
    <scope>NUCLEOTIDE SEQUENCE [LARGE SCALE GENOMIC DNA]</scope>
    <source>
        <strain evidence="4 5">M46</strain>
    </source>
</reference>
<keyword evidence="2" id="KW-0564">Palmitate</keyword>
<dbReference type="PROSITE" id="PS51257">
    <property type="entry name" value="PROKAR_LIPOPROTEIN"/>
    <property type="match status" value="1"/>
</dbReference>
<dbReference type="GO" id="GO:0015562">
    <property type="term" value="F:efflux transmembrane transporter activity"/>
    <property type="evidence" value="ECO:0007669"/>
    <property type="project" value="InterPro"/>
</dbReference>
<dbReference type="SUPFAM" id="SSF56954">
    <property type="entry name" value="Outer membrane efflux proteins (OEP)"/>
    <property type="match status" value="1"/>
</dbReference>
<evidence type="ECO:0000313" key="5">
    <source>
        <dbReference type="Proteomes" id="UP000250831"/>
    </source>
</evidence>
<gene>
    <name evidence="4" type="ORF">DCO56_04595</name>
</gene>
<evidence type="ECO:0000256" key="3">
    <source>
        <dbReference type="SAM" id="Coils"/>
    </source>
</evidence>
<evidence type="ECO:0000256" key="1">
    <source>
        <dbReference type="ARBA" id="ARBA00007613"/>
    </source>
</evidence>
<dbReference type="NCBIfam" id="TIGR01845">
    <property type="entry name" value="outer_NodT"/>
    <property type="match status" value="1"/>
</dbReference>
<keyword evidence="5" id="KW-1185">Reference proteome</keyword>
<protein>
    <submittedName>
        <fullName evidence="4">RND transporter</fullName>
    </submittedName>
</protein>
<keyword evidence="2" id="KW-1134">Transmembrane beta strand</keyword>
<dbReference type="Gene3D" id="1.20.1600.10">
    <property type="entry name" value="Outer membrane efflux proteins (OEP)"/>
    <property type="match status" value="1"/>
</dbReference>
<feature type="coiled-coil region" evidence="3">
    <location>
        <begin position="405"/>
        <end position="458"/>
    </location>
</feature>
<keyword evidence="3" id="KW-0175">Coiled coil</keyword>
<dbReference type="OrthoDB" id="9770517at2"/>
<name>A0A363NZK6_9SPHI</name>
<dbReference type="InterPro" id="IPR010131">
    <property type="entry name" value="MdtP/NodT-like"/>
</dbReference>
<sequence length="477" mass="52590">MRSKNIFSWGLALGLLTMIGCQTNKEIPKLQKEQLPTEFLNRSASLATDTSANFAELSYRDFFSDEQLVALIDSGLQRNNNMLVAVKQIESAQETLKQMKWGYLPTADLSIGAASINRPSNNSMNGMMASQFMGKSYMEDYSSTLSISWEADIWGKIKNQKAGALAAYLSQKEAANAVRTGLIAGIAQSYYNLLLFDQQKIISQQNLAIIDSTLHITKVQQRLGLSNSLAVQQMENSRDNLLKSIRIIAENTAIQENALSALVGKLPALQTGRGSLLALKERTVFGTGVPAAMLSRRPDIKAAEYAFLQTVSDVKVSRANMYPALRITAQGGLNSFTSSNWFNIPGSLFGMVSGSLTQPLLQGRRLKTALNQAVIRSEQAELQFKEAVLQAASEVSTTMEQIASLQDQQRYNDQLVERNRQLIQQAKILFKNDMATYLEVLAAQQSKLQAELDQMQVKSKMLYAEVALYKALGGGLN</sequence>
<dbReference type="Proteomes" id="UP000250831">
    <property type="component" value="Unassembled WGS sequence"/>
</dbReference>
<accession>A0A363NZK6</accession>
<evidence type="ECO:0000256" key="2">
    <source>
        <dbReference type="RuleBase" id="RU362097"/>
    </source>
</evidence>
<dbReference type="InterPro" id="IPR003423">
    <property type="entry name" value="OMP_efflux"/>
</dbReference>
<comment type="subcellular location">
    <subcellularLocation>
        <location evidence="2">Cell membrane</location>
        <topology evidence="2">Lipid-anchor</topology>
    </subcellularLocation>
</comment>
<evidence type="ECO:0000313" key="4">
    <source>
        <dbReference type="EMBL" id="PUV26239.1"/>
    </source>
</evidence>
<proteinExistence type="inferred from homology"/>
<comment type="caution">
    <text evidence="4">The sequence shown here is derived from an EMBL/GenBank/DDBJ whole genome shotgun (WGS) entry which is preliminary data.</text>
</comment>
<organism evidence="4 5">
    <name type="scientific">Sphingobacterium athyrii</name>
    <dbReference type="NCBI Taxonomy" id="2152717"/>
    <lineage>
        <taxon>Bacteria</taxon>
        <taxon>Pseudomonadati</taxon>
        <taxon>Bacteroidota</taxon>
        <taxon>Sphingobacteriia</taxon>
        <taxon>Sphingobacteriales</taxon>
        <taxon>Sphingobacteriaceae</taxon>
        <taxon>Sphingobacterium</taxon>
    </lineage>
</organism>
<comment type="similarity">
    <text evidence="1 2">Belongs to the outer membrane factor (OMF) (TC 1.B.17) family.</text>
</comment>